<keyword evidence="6" id="KW-0808">Transferase</keyword>
<comment type="subunit">
    <text evidence="14">At low DSF concentrations, interacts with RpfF.</text>
</comment>
<dbReference type="Pfam" id="PF00072">
    <property type="entry name" value="Response_reg"/>
    <property type="match status" value="1"/>
</dbReference>
<dbReference type="EC" id="2.7.13.3" evidence="3"/>
<dbReference type="STRING" id="441119.SAMN04488047_102234"/>
<dbReference type="AlphaFoldDB" id="A0A1I5MEG6"/>
<dbReference type="SUPFAM" id="SSF47226">
    <property type="entry name" value="Histidine-containing phosphotransfer domain, HPT domain"/>
    <property type="match status" value="1"/>
</dbReference>
<reference evidence="20 21" key="1">
    <citation type="submission" date="2016-10" db="EMBL/GenBank/DDBJ databases">
        <authorList>
            <person name="de Groot N.N."/>
        </authorList>
    </citation>
    <scope>NUCLEOTIDE SEQUENCE [LARGE SCALE GENOMIC DNA]</scope>
    <source>
        <strain evidence="20 21">DSM 19547</strain>
    </source>
</reference>
<dbReference type="InterPro" id="IPR036097">
    <property type="entry name" value="HisK_dim/P_sf"/>
</dbReference>
<keyword evidence="21" id="KW-1185">Reference proteome</keyword>
<accession>A0A1I5MEG6</accession>
<dbReference type="InterPro" id="IPR011006">
    <property type="entry name" value="CheY-like_superfamily"/>
</dbReference>
<name>A0A1I5MEG6_9RHOB</name>
<dbReference type="PANTHER" id="PTHR45339:SF1">
    <property type="entry name" value="HYBRID SIGNAL TRANSDUCTION HISTIDINE KINASE J"/>
    <property type="match status" value="1"/>
</dbReference>
<dbReference type="SMART" id="SM00388">
    <property type="entry name" value="HisKA"/>
    <property type="match status" value="1"/>
</dbReference>
<dbReference type="CDD" id="cd00082">
    <property type="entry name" value="HisKA"/>
    <property type="match status" value="1"/>
</dbReference>
<keyword evidence="5 16" id="KW-0597">Phosphoprotein</keyword>
<dbReference type="GO" id="GO:0005524">
    <property type="term" value="F:ATP binding"/>
    <property type="evidence" value="ECO:0007669"/>
    <property type="project" value="UniProtKB-KW"/>
</dbReference>
<evidence type="ECO:0000313" key="20">
    <source>
        <dbReference type="EMBL" id="SFP07975.1"/>
    </source>
</evidence>
<dbReference type="Gene3D" id="3.40.50.2300">
    <property type="match status" value="1"/>
</dbReference>
<dbReference type="PROSITE" id="PS50110">
    <property type="entry name" value="RESPONSE_REGULATORY"/>
    <property type="match status" value="1"/>
</dbReference>
<sequence>MSEDIAQARRDARVIPLAALLSLTLLLLISVVLGGLRRDDIDRDRSVTDLNSMIETRTVIWSVRDAVREAEIAGLRYAATGEEASRDRSAAILAALQALLVRLDRLTEDTTLENDAQRLIAGLRDWTDAGAFRAQGGADLTDHVYDTLRALITAASAEVAAYARSERRPTVALTLLASGFQTLLIALILILGIAGFAYVRQTRRGARALRLAHEATEAALRRAEEANRSKSEFLAAMSHEIRTPLNGIIGYSELISDTELNRVQRRYLERVQFAGSALLATVDDILDFSKIEAGHVQLRPHAFSLSPLVNNAASIVADQAERKGLVLNLDLAEDLPDMLLGDENRIRQVLLNLMNNAVKFTERGQVRVAVDRIDHASGPCIRFTVEDTGIGISEEQIDRLFDQFYQVSQVGRPCIGGTGLGLAISKRLTEAMGGEIGVRSQPGEGSAFWFTIPCRYPTADERAALADEAVPTSASAKGARLLLVEDLEYNRDLATVILAGAGYFVAVARDGLEAIEMVKAEPYDLVLMDIQMPGLDGLAATERIRALGSPVADVPILAMTANVLPHQIKKFGEVGMTGHVAKPFRKGELLEKVAVCLSRTEASAPTKADSGEESDILALLGPRRAEAARAELRRRVSDIFSAGTAGAGRPDLAQRAHELISLSSMLGHMAFAEACVALEEACREGVGVEFAFARAGEAAVELSRGSAPECPAESA</sequence>
<evidence type="ECO:0000256" key="11">
    <source>
        <dbReference type="ARBA" id="ARBA00022989"/>
    </source>
</evidence>
<organism evidence="20 21">
    <name type="scientific">Tranquillimonas alkanivorans</name>
    <dbReference type="NCBI Taxonomy" id="441119"/>
    <lineage>
        <taxon>Bacteria</taxon>
        <taxon>Pseudomonadati</taxon>
        <taxon>Pseudomonadota</taxon>
        <taxon>Alphaproteobacteria</taxon>
        <taxon>Rhodobacterales</taxon>
        <taxon>Roseobacteraceae</taxon>
        <taxon>Tranquillimonas</taxon>
    </lineage>
</organism>
<evidence type="ECO:0000256" key="7">
    <source>
        <dbReference type="ARBA" id="ARBA00022692"/>
    </source>
</evidence>
<evidence type="ECO:0000256" key="6">
    <source>
        <dbReference type="ARBA" id="ARBA00022679"/>
    </source>
</evidence>
<evidence type="ECO:0000256" key="4">
    <source>
        <dbReference type="ARBA" id="ARBA00022475"/>
    </source>
</evidence>
<keyword evidence="9 20" id="KW-0418">Kinase</keyword>
<evidence type="ECO:0000256" key="16">
    <source>
        <dbReference type="PROSITE-ProRule" id="PRU00169"/>
    </source>
</evidence>
<dbReference type="GO" id="GO:0005886">
    <property type="term" value="C:plasma membrane"/>
    <property type="evidence" value="ECO:0007669"/>
    <property type="project" value="UniProtKB-SubCell"/>
</dbReference>
<proteinExistence type="predicted"/>
<dbReference type="InterPro" id="IPR003661">
    <property type="entry name" value="HisK_dim/P_dom"/>
</dbReference>
<evidence type="ECO:0000256" key="1">
    <source>
        <dbReference type="ARBA" id="ARBA00000085"/>
    </source>
</evidence>
<keyword evidence="13 17" id="KW-0472">Membrane</keyword>
<keyword evidence="8" id="KW-0547">Nucleotide-binding</keyword>
<evidence type="ECO:0000256" key="8">
    <source>
        <dbReference type="ARBA" id="ARBA00022741"/>
    </source>
</evidence>
<feature type="domain" description="Response regulatory" evidence="19">
    <location>
        <begin position="480"/>
        <end position="597"/>
    </location>
</feature>
<evidence type="ECO:0000259" key="18">
    <source>
        <dbReference type="PROSITE" id="PS50109"/>
    </source>
</evidence>
<evidence type="ECO:0000256" key="10">
    <source>
        <dbReference type="ARBA" id="ARBA00022840"/>
    </source>
</evidence>
<keyword evidence="12" id="KW-0902">Two-component regulatory system</keyword>
<dbReference type="SUPFAM" id="SSF47384">
    <property type="entry name" value="Homodimeric domain of signal transducing histidine kinase"/>
    <property type="match status" value="1"/>
</dbReference>
<dbReference type="FunFam" id="3.30.565.10:FF:000010">
    <property type="entry name" value="Sensor histidine kinase RcsC"/>
    <property type="match status" value="1"/>
</dbReference>
<dbReference type="InterPro" id="IPR005467">
    <property type="entry name" value="His_kinase_dom"/>
</dbReference>
<comment type="catalytic activity">
    <reaction evidence="1">
        <text>ATP + protein L-histidine = ADP + protein N-phospho-L-histidine.</text>
        <dbReference type="EC" id="2.7.13.3"/>
    </reaction>
</comment>
<dbReference type="InterPro" id="IPR001789">
    <property type="entry name" value="Sig_transdc_resp-reg_receiver"/>
</dbReference>
<dbReference type="FunFam" id="1.10.287.130:FF:000002">
    <property type="entry name" value="Two-component osmosensing histidine kinase"/>
    <property type="match status" value="1"/>
</dbReference>
<dbReference type="SUPFAM" id="SSF55874">
    <property type="entry name" value="ATPase domain of HSP90 chaperone/DNA topoisomerase II/histidine kinase"/>
    <property type="match status" value="1"/>
</dbReference>
<evidence type="ECO:0000256" key="15">
    <source>
        <dbReference type="ARBA" id="ARBA00068150"/>
    </source>
</evidence>
<dbReference type="CDD" id="cd17546">
    <property type="entry name" value="REC_hyHK_CKI1_RcsC-like"/>
    <property type="match status" value="1"/>
</dbReference>
<feature type="transmembrane region" description="Helical" evidence="17">
    <location>
        <begin position="14"/>
        <end position="36"/>
    </location>
</feature>
<protein>
    <recommendedName>
        <fullName evidence="15">Sensory/regulatory protein RpfC</fullName>
        <ecNumber evidence="3">2.7.13.3</ecNumber>
    </recommendedName>
</protein>
<dbReference type="PANTHER" id="PTHR45339">
    <property type="entry name" value="HYBRID SIGNAL TRANSDUCTION HISTIDINE KINASE J"/>
    <property type="match status" value="1"/>
</dbReference>
<dbReference type="GO" id="GO:0000155">
    <property type="term" value="F:phosphorelay sensor kinase activity"/>
    <property type="evidence" value="ECO:0007669"/>
    <property type="project" value="InterPro"/>
</dbReference>
<dbReference type="InterPro" id="IPR003594">
    <property type="entry name" value="HATPase_dom"/>
</dbReference>
<evidence type="ECO:0000256" key="17">
    <source>
        <dbReference type="SAM" id="Phobius"/>
    </source>
</evidence>
<keyword evidence="10" id="KW-0067">ATP-binding</keyword>
<dbReference type="Pfam" id="PF00512">
    <property type="entry name" value="HisKA"/>
    <property type="match status" value="1"/>
</dbReference>
<dbReference type="Gene3D" id="1.10.287.130">
    <property type="match status" value="1"/>
</dbReference>
<evidence type="ECO:0000256" key="3">
    <source>
        <dbReference type="ARBA" id="ARBA00012438"/>
    </source>
</evidence>
<gene>
    <name evidence="20" type="ORF">SAMN04488047_102234</name>
</gene>
<dbReference type="InterPro" id="IPR004358">
    <property type="entry name" value="Sig_transdc_His_kin-like_C"/>
</dbReference>
<keyword evidence="7 17" id="KW-0812">Transmembrane</keyword>
<evidence type="ECO:0000259" key="19">
    <source>
        <dbReference type="PROSITE" id="PS50110"/>
    </source>
</evidence>
<dbReference type="EMBL" id="FOXA01000002">
    <property type="protein sequence ID" value="SFP07975.1"/>
    <property type="molecule type" value="Genomic_DNA"/>
</dbReference>
<dbReference type="Proteomes" id="UP000199356">
    <property type="component" value="Unassembled WGS sequence"/>
</dbReference>
<keyword evidence="4" id="KW-1003">Cell membrane</keyword>
<evidence type="ECO:0000256" key="2">
    <source>
        <dbReference type="ARBA" id="ARBA00004651"/>
    </source>
</evidence>
<dbReference type="CDD" id="cd16922">
    <property type="entry name" value="HATPase_EvgS-ArcB-TorS-like"/>
    <property type="match status" value="1"/>
</dbReference>
<keyword evidence="11 17" id="KW-1133">Transmembrane helix</keyword>
<evidence type="ECO:0000256" key="13">
    <source>
        <dbReference type="ARBA" id="ARBA00023136"/>
    </source>
</evidence>
<evidence type="ECO:0000256" key="5">
    <source>
        <dbReference type="ARBA" id="ARBA00022553"/>
    </source>
</evidence>
<evidence type="ECO:0000256" key="9">
    <source>
        <dbReference type="ARBA" id="ARBA00022777"/>
    </source>
</evidence>
<feature type="transmembrane region" description="Helical" evidence="17">
    <location>
        <begin position="171"/>
        <end position="199"/>
    </location>
</feature>
<dbReference type="SUPFAM" id="SSF52172">
    <property type="entry name" value="CheY-like"/>
    <property type="match status" value="1"/>
</dbReference>
<dbReference type="SMART" id="SM00387">
    <property type="entry name" value="HATPase_c"/>
    <property type="match status" value="1"/>
</dbReference>
<comment type="subcellular location">
    <subcellularLocation>
        <location evidence="2">Cell membrane</location>
        <topology evidence="2">Multi-pass membrane protein</topology>
    </subcellularLocation>
</comment>
<evidence type="ECO:0000313" key="21">
    <source>
        <dbReference type="Proteomes" id="UP000199356"/>
    </source>
</evidence>
<evidence type="ECO:0000256" key="12">
    <source>
        <dbReference type="ARBA" id="ARBA00023012"/>
    </source>
</evidence>
<dbReference type="Gene3D" id="3.30.565.10">
    <property type="entry name" value="Histidine kinase-like ATPase, C-terminal domain"/>
    <property type="match status" value="1"/>
</dbReference>
<evidence type="ECO:0000256" key="14">
    <source>
        <dbReference type="ARBA" id="ARBA00064003"/>
    </source>
</evidence>
<feature type="domain" description="Histidine kinase" evidence="18">
    <location>
        <begin position="236"/>
        <end position="456"/>
    </location>
</feature>
<feature type="modified residue" description="4-aspartylphosphate" evidence="16">
    <location>
        <position position="529"/>
    </location>
</feature>
<dbReference type="InterPro" id="IPR036641">
    <property type="entry name" value="HPT_dom_sf"/>
</dbReference>
<dbReference type="PRINTS" id="PR00344">
    <property type="entry name" value="BCTRLSENSOR"/>
</dbReference>
<dbReference type="SMART" id="SM00448">
    <property type="entry name" value="REC"/>
    <property type="match status" value="1"/>
</dbReference>
<dbReference type="Pfam" id="PF02518">
    <property type="entry name" value="HATPase_c"/>
    <property type="match status" value="1"/>
</dbReference>
<dbReference type="InterPro" id="IPR036890">
    <property type="entry name" value="HATPase_C_sf"/>
</dbReference>
<dbReference type="PROSITE" id="PS50109">
    <property type="entry name" value="HIS_KIN"/>
    <property type="match status" value="1"/>
</dbReference>